<reference evidence="2" key="1">
    <citation type="journal article" date="2014" name="Int. J. Syst. Evol. Microbiol.">
        <title>Complete genome sequence of Corynebacterium casei LMG S-19264T (=DSM 44701T), isolated from a smear-ripened cheese.</title>
        <authorList>
            <consortium name="US DOE Joint Genome Institute (JGI-PGF)"/>
            <person name="Walter F."/>
            <person name="Albersmeier A."/>
            <person name="Kalinowski J."/>
            <person name="Ruckert C."/>
        </authorList>
    </citation>
    <scope>NUCLEOTIDE SEQUENCE</scope>
    <source>
        <strain evidence="2">CGMCC 1.15343</strain>
    </source>
</reference>
<evidence type="ECO:0000313" key="2">
    <source>
        <dbReference type="EMBL" id="GGC71152.1"/>
    </source>
</evidence>
<dbReference type="SMART" id="SM00089">
    <property type="entry name" value="PKD"/>
    <property type="match status" value="1"/>
</dbReference>
<dbReference type="PROSITE" id="PS50093">
    <property type="entry name" value="PKD"/>
    <property type="match status" value="1"/>
</dbReference>
<dbReference type="EMBL" id="BMIL01000008">
    <property type="protein sequence ID" value="GGC71152.1"/>
    <property type="molecule type" value="Genomic_DNA"/>
</dbReference>
<dbReference type="InterPro" id="IPR035986">
    <property type="entry name" value="PKD_dom_sf"/>
</dbReference>
<dbReference type="CDD" id="cd00146">
    <property type="entry name" value="PKD"/>
    <property type="match status" value="1"/>
</dbReference>
<evidence type="ECO:0000259" key="1">
    <source>
        <dbReference type="PROSITE" id="PS50093"/>
    </source>
</evidence>
<sequence>MKKALLLLTLFTLSFVGCKKDELKPEPSADFTFGRENVSNYVSRDSFWGVPTNGSTNAVSYLWDFGDGRTSNEKAPEISYKKAGTYILSMTATSADGKTATTRKSITILKPFIKNFIIENLSGWEGFDFHTLKKFNGGDVWVEVYKPVKGVAYKMQPNSLYDYPLYYKSDVIKNVPASSTGFINIDVNEQISLAGIIERDADYVFTVFVRDQAGTHVLISSDLQAIASNTLPTGYDLLTYKWKKGYAGSSAALVFTYR</sequence>
<dbReference type="Proteomes" id="UP000651668">
    <property type="component" value="Unassembled WGS sequence"/>
</dbReference>
<dbReference type="AlphaFoldDB" id="A0A916XGZ8"/>
<name>A0A916XGZ8_9SPHI</name>
<keyword evidence="3" id="KW-1185">Reference proteome</keyword>
<feature type="domain" description="PKD" evidence="1">
    <location>
        <begin position="53"/>
        <end position="108"/>
    </location>
</feature>
<dbReference type="InterPro" id="IPR022409">
    <property type="entry name" value="PKD/Chitinase_dom"/>
</dbReference>
<dbReference type="PROSITE" id="PS51257">
    <property type="entry name" value="PROKAR_LIPOPROTEIN"/>
    <property type="match status" value="1"/>
</dbReference>
<organism evidence="2 3">
    <name type="scientific">Pedobacter quisquiliarum</name>
    <dbReference type="NCBI Taxonomy" id="1834438"/>
    <lineage>
        <taxon>Bacteria</taxon>
        <taxon>Pseudomonadati</taxon>
        <taxon>Bacteroidota</taxon>
        <taxon>Sphingobacteriia</taxon>
        <taxon>Sphingobacteriales</taxon>
        <taxon>Sphingobacteriaceae</taxon>
        <taxon>Pedobacter</taxon>
    </lineage>
</organism>
<accession>A0A916XGZ8</accession>
<dbReference type="InterPro" id="IPR013783">
    <property type="entry name" value="Ig-like_fold"/>
</dbReference>
<dbReference type="Pfam" id="PF18911">
    <property type="entry name" value="PKD_4"/>
    <property type="match status" value="1"/>
</dbReference>
<protein>
    <recommendedName>
        <fullName evidence="1">PKD domain-containing protein</fullName>
    </recommendedName>
</protein>
<dbReference type="SUPFAM" id="SSF49299">
    <property type="entry name" value="PKD domain"/>
    <property type="match status" value="1"/>
</dbReference>
<dbReference type="RefSeq" id="WP_188627333.1">
    <property type="nucleotide sequence ID" value="NZ_BMIL01000008.1"/>
</dbReference>
<gene>
    <name evidence="2" type="ORF">GCM10011387_25840</name>
</gene>
<comment type="caution">
    <text evidence="2">The sequence shown here is derived from an EMBL/GenBank/DDBJ whole genome shotgun (WGS) entry which is preliminary data.</text>
</comment>
<reference evidence="2" key="2">
    <citation type="submission" date="2020-09" db="EMBL/GenBank/DDBJ databases">
        <authorList>
            <person name="Sun Q."/>
            <person name="Zhou Y."/>
        </authorList>
    </citation>
    <scope>NUCLEOTIDE SEQUENCE</scope>
    <source>
        <strain evidence="2">CGMCC 1.15343</strain>
    </source>
</reference>
<evidence type="ECO:0000313" key="3">
    <source>
        <dbReference type="Proteomes" id="UP000651668"/>
    </source>
</evidence>
<dbReference type="InterPro" id="IPR000601">
    <property type="entry name" value="PKD_dom"/>
</dbReference>
<proteinExistence type="predicted"/>
<dbReference type="Gene3D" id="2.60.40.10">
    <property type="entry name" value="Immunoglobulins"/>
    <property type="match status" value="1"/>
</dbReference>